<keyword evidence="3" id="KW-1185">Reference proteome</keyword>
<evidence type="ECO:0000313" key="3">
    <source>
        <dbReference type="Proteomes" id="UP001159363"/>
    </source>
</evidence>
<dbReference type="SUPFAM" id="SSF56672">
    <property type="entry name" value="DNA/RNA polymerases"/>
    <property type="match status" value="1"/>
</dbReference>
<dbReference type="InterPro" id="IPR050951">
    <property type="entry name" value="Retrovirus_Pol_polyprotein"/>
</dbReference>
<dbReference type="EMBL" id="JARBHB010000005">
    <property type="protein sequence ID" value="KAJ8883753.1"/>
    <property type="molecule type" value="Genomic_DNA"/>
</dbReference>
<dbReference type="InterPro" id="IPR000477">
    <property type="entry name" value="RT_dom"/>
</dbReference>
<evidence type="ECO:0000259" key="1">
    <source>
        <dbReference type="Pfam" id="PF00078"/>
    </source>
</evidence>
<reference evidence="2 3" key="1">
    <citation type="submission" date="2023-02" db="EMBL/GenBank/DDBJ databases">
        <title>LHISI_Scaffold_Assembly.</title>
        <authorList>
            <person name="Stuart O.P."/>
            <person name="Cleave R."/>
            <person name="Magrath M.J.L."/>
            <person name="Mikheyev A.S."/>
        </authorList>
    </citation>
    <scope>NUCLEOTIDE SEQUENCE [LARGE SCALE GENOMIC DNA]</scope>
    <source>
        <strain evidence="2">Daus_M_001</strain>
        <tissue evidence="2">Leg muscle</tissue>
    </source>
</reference>
<dbReference type="Pfam" id="PF00078">
    <property type="entry name" value="RVT_1"/>
    <property type="match status" value="1"/>
</dbReference>
<dbReference type="InterPro" id="IPR043502">
    <property type="entry name" value="DNA/RNA_pol_sf"/>
</dbReference>
<evidence type="ECO:0000313" key="2">
    <source>
        <dbReference type="EMBL" id="KAJ8883753.1"/>
    </source>
</evidence>
<dbReference type="Gene3D" id="3.30.70.270">
    <property type="match status" value="2"/>
</dbReference>
<dbReference type="PANTHER" id="PTHR37984:SF5">
    <property type="entry name" value="PROTEIN NYNRIN-LIKE"/>
    <property type="match status" value="1"/>
</dbReference>
<dbReference type="Proteomes" id="UP001159363">
    <property type="component" value="Chromosome 4"/>
</dbReference>
<dbReference type="PANTHER" id="PTHR37984">
    <property type="entry name" value="PROTEIN CBG26694"/>
    <property type="match status" value="1"/>
</dbReference>
<feature type="domain" description="Reverse transcriptase" evidence="1">
    <location>
        <begin position="1"/>
        <end position="62"/>
    </location>
</feature>
<organism evidence="2 3">
    <name type="scientific">Dryococelus australis</name>
    <dbReference type="NCBI Taxonomy" id="614101"/>
    <lineage>
        <taxon>Eukaryota</taxon>
        <taxon>Metazoa</taxon>
        <taxon>Ecdysozoa</taxon>
        <taxon>Arthropoda</taxon>
        <taxon>Hexapoda</taxon>
        <taxon>Insecta</taxon>
        <taxon>Pterygota</taxon>
        <taxon>Neoptera</taxon>
        <taxon>Polyneoptera</taxon>
        <taxon>Phasmatodea</taxon>
        <taxon>Verophasmatodea</taxon>
        <taxon>Anareolatae</taxon>
        <taxon>Phasmatidae</taxon>
        <taxon>Eurycanthinae</taxon>
        <taxon>Dryococelus</taxon>
    </lineage>
</organism>
<sequence length="218" mass="25043">MNTVLAGIHGLRCLVYLDDAVVYGRSQEEHNQIHEVFGRFCDHNLKIQPDKYEFLRSEITYLRLMVTREGVMQDPNKISKINGIPRPNAMKQLKSFLGLTGYYQRFINGYSKITTPLHELLKEHALYEWGDKQEREVELLKDVLGNKLVVQYSDFEKSFILTTNGGRSREGSTYILYQQDLEQGGAQLVNNRKGTAEYCVGCEILQALSAMSTPYHNQ</sequence>
<dbReference type="InterPro" id="IPR043128">
    <property type="entry name" value="Rev_trsase/Diguanyl_cyclase"/>
</dbReference>
<gene>
    <name evidence="2" type="ORF">PR048_015607</name>
</gene>
<proteinExistence type="predicted"/>
<name>A0ABQ9HHD8_9NEOP</name>
<accession>A0ABQ9HHD8</accession>
<comment type="caution">
    <text evidence="2">The sequence shown here is derived from an EMBL/GenBank/DDBJ whole genome shotgun (WGS) entry which is preliminary data.</text>
</comment>
<protein>
    <recommendedName>
        <fullName evidence="1">Reverse transcriptase domain-containing protein</fullName>
    </recommendedName>
</protein>